<accession>A0A9P7K0W9</accession>
<dbReference type="EMBL" id="JABCKI010009684">
    <property type="protein sequence ID" value="KAG5633056.1"/>
    <property type="molecule type" value="Genomic_DNA"/>
</dbReference>
<feature type="compositionally biased region" description="Pro residues" evidence="1">
    <location>
        <begin position="98"/>
        <end position="113"/>
    </location>
</feature>
<evidence type="ECO:0000313" key="2">
    <source>
        <dbReference type="EMBL" id="KAG5633056.1"/>
    </source>
</evidence>
<sequence length="154" mass="16399">MNWKSTAESIRNVKTYVNRKDPVAKVIAASTDSSHLQDLYESLKFLTATVVEIARTRDIILAPPQAAPPPPTPELSQVLSAVQALSEKVSKLETAASKPPPPPKPAAKPPPAPTFLSAARAAADKPQPPPPTPKPAAKRRQPTKVVGLPEEGLR</sequence>
<organism evidence="2 3">
    <name type="scientific">Sphagnurus paluster</name>
    <dbReference type="NCBI Taxonomy" id="117069"/>
    <lineage>
        <taxon>Eukaryota</taxon>
        <taxon>Fungi</taxon>
        <taxon>Dikarya</taxon>
        <taxon>Basidiomycota</taxon>
        <taxon>Agaricomycotina</taxon>
        <taxon>Agaricomycetes</taxon>
        <taxon>Agaricomycetidae</taxon>
        <taxon>Agaricales</taxon>
        <taxon>Tricholomatineae</taxon>
        <taxon>Lyophyllaceae</taxon>
        <taxon>Sphagnurus</taxon>
    </lineage>
</organism>
<dbReference type="AlphaFoldDB" id="A0A9P7K0W9"/>
<gene>
    <name evidence="2" type="ORF">H0H81_011546</name>
</gene>
<reference evidence="2" key="2">
    <citation type="submission" date="2021-10" db="EMBL/GenBank/DDBJ databases">
        <title>Phylogenomics reveals ancestral predisposition of the termite-cultivated fungus Termitomyces towards a domesticated lifestyle.</title>
        <authorList>
            <person name="Auxier B."/>
            <person name="Grum-Grzhimaylo A."/>
            <person name="Cardenas M.E."/>
            <person name="Lodge J.D."/>
            <person name="Laessoe T."/>
            <person name="Pedersen O."/>
            <person name="Smith M.E."/>
            <person name="Kuyper T.W."/>
            <person name="Franco-Molano E.A."/>
            <person name="Baroni T.J."/>
            <person name="Aanen D.K."/>
        </authorList>
    </citation>
    <scope>NUCLEOTIDE SEQUENCE</scope>
    <source>
        <strain evidence="2">D49</strain>
    </source>
</reference>
<comment type="caution">
    <text evidence="2">The sequence shown here is derived from an EMBL/GenBank/DDBJ whole genome shotgun (WGS) entry which is preliminary data.</text>
</comment>
<feature type="region of interest" description="Disordered" evidence="1">
    <location>
        <begin position="89"/>
        <end position="154"/>
    </location>
</feature>
<name>A0A9P7K0W9_9AGAR</name>
<protein>
    <submittedName>
        <fullName evidence="2">Uncharacterized protein</fullName>
    </submittedName>
</protein>
<evidence type="ECO:0000256" key="1">
    <source>
        <dbReference type="SAM" id="MobiDB-lite"/>
    </source>
</evidence>
<reference evidence="2" key="1">
    <citation type="submission" date="2021-02" db="EMBL/GenBank/DDBJ databases">
        <authorList>
            <person name="Nieuwenhuis M."/>
            <person name="Van De Peppel L.J.J."/>
        </authorList>
    </citation>
    <scope>NUCLEOTIDE SEQUENCE</scope>
    <source>
        <strain evidence="2">D49</strain>
    </source>
</reference>
<feature type="non-terminal residue" evidence="2">
    <location>
        <position position="154"/>
    </location>
</feature>
<evidence type="ECO:0000313" key="3">
    <source>
        <dbReference type="Proteomes" id="UP000717328"/>
    </source>
</evidence>
<keyword evidence="3" id="KW-1185">Reference proteome</keyword>
<proteinExistence type="predicted"/>
<dbReference type="Proteomes" id="UP000717328">
    <property type="component" value="Unassembled WGS sequence"/>
</dbReference>